<keyword evidence="7" id="KW-0539">Nucleus</keyword>
<dbReference type="InterPro" id="IPR045075">
    <property type="entry name" value="Syf1-like"/>
</dbReference>
<evidence type="ECO:0000256" key="7">
    <source>
        <dbReference type="ARBA" id="ARBA00023242"/>
    </source>
</evidence>
<dbReference type="Gramene" id="Os01t0686600-01">
    <property type="protein sequence ID" value="Os01t0686600-01"/>
    <property type="gene ID" value="Os01g0686600"/>
</dbReference>
<keyword evidence="6" id="KW-0508">mRNA splicing</keyword>
<dbReference type="Gene3D" id="1.25.40.10">
    <property type="entry name" value="Tetratricopeptide repeat domain"/>
    <property type="match status" value="1"/>
</dbReference>
<feature type="compositionally biased region" description="Basic and acidic residues" evidence="8">
    <location>
        <begin position="292"/>
        <end position="307"/>
    </location>
</feature>
<organism evidence="11 12">
    <name type="scientific">Oryza sativa subsp. japonica</name>
    <name type="common">Rice</name>
    <dbReference type="NCBI Taxonomy" id="39947"/>
    <lineage>
        <taxon>Eukaryota</taxon>
        <taxon>Viridiplantae</taxon>
        <taxon>Streptophyta</taxon>
        <taxon>Embryophyta</taxon>
        <taxon>Tracheophyta</taxon>
        <taxon>Spermatophyta</taxon>
        <taxon>Magnoliopsida</taxon>
        <taxon>Liliopsida</taxon>
        <taxon>Poales</taxon>
        <taxon>Poaceae</taxon>
        <taxon>BOP clade</taxon>
        <taxon>Oryzoideae</taxon>
        <taxon>Oryzeae</taxon>
        <taxon>Oryzinae</taxon>
        <taxon>Oryza</taxon>
        <taxon>Oryza sativa</taxon>
    </lineage>
</organism>
<evidence type="ECO:0000259" key="10">
    <source>
        <dbReference type="Pfam" id="PF23233"/>
    </source>
</evidence>
<evidence type="ECO:0000256" key="6">
    <source>
        <dbReference type="ARBA" id="ARBA00023187"/>
    </source>
</evidence>
<comment type="similarity">
    <text evidence="2">Belongs to the crooked-neck family.</text>
</comment>
<dbReference type="SMR" id="A0A0P0V6Q3"/>
<feature type="compositionally biased region" description="Basic and acidic residues" evidence="8">
    <location>
        <begin position="373"/>
        <end position="396"/>
    </location>
</feature>
<reference evidence="11 12" key="1">
    <citation type="journal article" date="2005" name="Nature">
        <title>The map-based sequence of the rice genome.</title>
        <authorList>
            <consortium name="International rice genome sequencing project (IRGSP)"/>
            <person name="Matsumoto T."/>
            <person name="Wu J."/>
            <person name="Kanamori H."/>
            <person name="Katayose Y."/>
            <person name="Fujisawa M."/>
            <person name="Namiki N."/>
            <person name="Mizuno H."/>
            <person name="Yamamoto K."/>
            <person name="Antonio B.A."/>
            <person name="Baba T."/>
            <person name="Sakata K."/>
            <person name="Nagamura Y."/>
            <person name="Aoki H."/>
            <person name="Arikawa K."/>
            <person name="Arita K."/>
            <person name="Bito T."/>
            <person name="Chiden Y."/>
            <person name="Fujitsuka N."/>
            <person name="Fukunaka R."/>
            <person name="Hamada M."/>
            <person name="Harada C."/>
            <person name="Hayashi A."/>
            <person name="Hijishita S."/>
            <person name="Honda M."/>
            <person name="Hosokawa S."/>
            <person name="Ichikawa Y."/>
            <person name="Idonuma A."/>
            <person name="Iijima M."/>
            <person name="Ikeda M."/>
            <person name="Ikeno M."/>
            <person name="Ito K."/>
            <person name="Ito S."/>
            <person name="Ito T."/>
            <person name="Ito Y."/>
            <person name="Ito Y."/>
            <person name="Iwabuchi A."/>
            <person name="Kamiya K."/>
            <person name="Karasawa W."/>
            <person name="Kurita K."/>
            <person name="Katagiri S."/>
            <person name="Kikuta A."/>
            <person name="Kobayashi H."/>
            <person name="Kobayashi N."/>
            <person name="Machita K."/>
            <person name="Maehara T."/>
            <person name="Masukawa M."/>
            <person name="Mizubayashi T."/>
            <person name="Mukai Y."/>
            <person name="Nagasaki H."/>
            <person name="Nagata Y."/>
            <person name="Naito S."/>
            <person name="Nakashima M."/>
            <person name="Nakama Y."/>
            <person name="Nakamichi Y."/>
            <person name="Nakamura M."/>
            <person name="Meguro A."/>
            <person name="Negishi M."/>
            <person name="Ohta I."/>
            <person name="Ohta T."/>
            <person name="Okamoto M."/>
            <person name="Ono N."/>
            <person name="Saji S."/>
            <person name="Sakaguchi M."/>
            <person name="Sakai K."/>
            <person name="Shibata M."/>
            <person name="Shimokawa T."/>
            <person name="Song J."/>
            <person name="Takazaki Y."/>
            <person name="Terasawa K."/>
            <person name="Tsugane M."/>
            <person name="Tsuji K."/>
            <person name="Ueda S."/>
            <person name="Waki K."/>
            <person name="Yamagata H."/>
            <person name="Yamamoto M."/>
            <person name="Yamamoto S."/>
            <person name="Yamane H."/>
            <person name="Yoshiki S."/>
            <person name="Yoshihara R."/>
            <person name="Yukawa K."/>
            <person name="Zhong H."/>
            <person name="Yano M."/>
            <person name="Yuan Q."/>
            <person name="Ouyang S."/>
            <person name="Liu J."/>
            <person name="Jones K.M."/>
            <person name="Gansberger K."/>
            <person name="Moffat K."/>
            <person name="Hill J."/>
            <person name="Bera J."/>
            <person name="Fadrosh D."/>
            <person name="Jin S."/>
            <person name="Johri S."/>
            <person name="Kim M."/>
            <person name="Overton L."/>
            <person name="Reardon M."/>
            <person name="Tsitrin T."/>
            <person name="Vuong H."/>
            <person name="Weaver B."/>
            <person name="Ciecko A."/>
            <person name="Tallon L."/>
            <person name="Jackson J."/>
            <person name="Pai G."/>
            <person name="Aken S.V."/>
            <person name="Utterback T."/>
            <person name="Reidmuller S."/>
            <person name="Feldblyum T."/>
            <person name="Hsiao J."/>
            <person name="Zismann V."/>
            <person name="Iobst S."/>
            <person name="de Vazeille A.R."/>
            <person name="Buell C.R."/>
            <person name="Ying K."/>
            <person name="Li Y."/>
            <person name="Lu T."/>
            <person name="Huang Y."/>
            <person name="Zhao Q."/>
            <person name="Feng Q."/>
            <person name="Zhang L."/>
            <person name="Zhu J."/>
            <person name="Weng Q."/>
            <person name="Mu J."/>
            <person name="Lu Y."/>
            <person name="Fan D."/>
            <person name="Liu Y."/>
            <person name="Guan J."/>
            <person name="Zhang Y."/>
            <person name="Yu S."/>
            <person name="Liu X."/>
            <person name="Zhang Y."/>
            <person name="Hong G."/>
            <person name="Han B."/>
            <person name="Choisne N."/>
            <person name="Demange N."/>
            <person name="Orjeda G."/>
            <person name="Samain S."/>
            <person name="Cattolico L."/>
            <person name="Pelletier E."/>
            <person name="Couloux A."/>
            <person name="Segurens B."/>
            <person name="Wincker P."/>
            <person name="D'Hont A."/>
            <person name="Scarpelli C."/>
            <person name="Weissenbach J."/>
            <person name="Salanoubat M."/>
            <person name="Quetier F."/>
            <person name="Yu Y."/>
            <person name="Kim H.R."/>
            <person name="Rambo T."/>
            <person name="Currie J."/>
            <person name="Collura K."/>
            <person name="Luo M."/>
            <person name="Yang T."/>
            <person name="Ammiraju J.S.S."/>
            <person name="Engler F."/>
            <person name="Soderlund C."/>
            <person name="Wing R.A."/>
            <person name="Palmer L.E."/>
            <person name="de la Bastide M."/>
            <person name="Spiegel L."/>
            <person name="Nascimento L."/>
            <person name="Zutavern T."/>
            <person name="O'Shaughnessy A."/>
            <person name="Dike S."/>
            <person name="Dedhia N."/>
            <person name="Preston R."/>
            <person name="Balija V."/>
            <person name="McCombie W.R."/>
            <person name="Chow T."/>
            <person name="Chen H."/>
            <person name="Chung M."/>
            <person name="Chen C."/>
            <person name="Shaw J."/>
            <person name="Wu H."/>
            <person name="Hsiao K."/>
            <person name="Chao Y."/>
            <person name="Chu M."/>
            <person name="Cheng C."/>
            <person name="Hour A."/>
            <person name="Lee P."/>
            <person name="Lin S."/>
            <person name="Lin Y."/>
            <person name="Liou J."/>
            <person name="Liu S."/>
            <person name="Hsing Y."/>
            <person name="Raghuvanshi S."/>
            <person name="Mohanty A."/>
            <person name="Bharti A.K."/>
            <person name="Gaur A."/>
            <person name="Gupta V."/>
            <person name="Kumar D."/>
            <person name="Ravi V."/>
            <person name="Vij S."/>
            <person name="Kapur A."/>
            <person name="Khurana P."/>
            <person name="Khurana P."/>
            <person name="Khurana J.P."/>
            <person name="Tyagi A.K."/>
            <person name="Gaikwad K."/>
            <person name="Singh A."/>
            <person name="Dalal V."/>
            <person name="Srivastava S."/>
            <person name="Dixit A."/>
            <person name="Pal A.K."/>
            <person name="Ghazi I.A."/>
            <person name="Yadav M."/>
            <person name="Pandit A."/>
            <person name="Bhargava A."/>
            <person name="Sureshbabu K."/>
            <person name="Batra K."/>
            <person name="Sharma T.R."/>
            <person name="Mohapatra T."/>
            <person name="Singh N.K."/>
            <person name="Messing J."/>
            <person name="Nelson A.B."/>
            <person name="Fuks G."/>
            <person name="Kavchok S."/>
            <person name="Keizer G."/>
            <person name="Linton E."/>
            <person name="Llaca V."/>
            <person name="Song R."/>
            <person name="Tanyolac B."/>
            <person name="Young S."/>
            <person name="Ho-Il K."/>
            <person name="Hahn J.H."/>
            <person name="Sangsakoo G."/>
            <person name="Vanavichit A."/>
            <person name="de Mattos Luiz.A.T."/>
            <person name="Zimmer P.D."/>
            <person name="Malone G."/>
            <person name="Dellagostin O."/>
            <person name="de Oliveira A.C."/>
            <person name="Bevan M."/>
            <person name="Bancroft I."/>
            <person name="Minx P."/>
            <person name="Cordum H."/>
            <person name="Wilson R."/>
            <person name="Cheng Z."/>
            <person name="Jin W."/>
            <person name="Jiang J."/>
            <person name="Leong S.A."/>
            <person name="Iwama H."/>
            <person name="Gojobori T."/>
            <person name="Itoh T."/>
            <person name="Niimura Y."/>
            <person name="Fujii Y."/>
            <person name="Habara T."/>
            <person name="Sakai H."/>
            <person name="Sato Y."/>
            <person name="Wilson G."/>
            <person name="Kumar K."/>
            <person name="McCouch S."/>
            <person name="Juretic N."/>
            <person name="Hoen D."/>
            <person name="Wright S."/>
            <person name="Bruskiewich R."/>
            <person name="Bureau T."/>
            <person name="Miyao A."/>
            <person name="Hirochika H."/>
            <person name="Nishikawa T."/>
            <person name="Kadowaki K."/>
            <person name="Sugiura M."/>
            <person name="Burr B."/>
            <person name="Sasaki T."/>
        </authorList>
    </citation>
    <scope>NUCLEOTIDE SEQUENCE [LARGE SCALE GENOMIC DNA]</scope>
    <source>
        <strain evidence="12">cv. Nipponbare</strain>
    </source>
</reference>
<evidence type="ECO:0000256" key="8">
    <source>
        <dbReference type="SAM" id="MobiDB-lite"/>
    </source>
</evidence>
<dbReference type="InterPro" id="IPR055433">
    <property type="entry name" value="HAT_Syf1-like_N"/>
</dbReference>
<dbReference type="InterPro" id="IPR003107">
    <property type="entry name" value="HAT"/>
</dbReference>
<feature type="domain" description="Pre-mRNA-splicing factor Syf1/CRNKL1-like C-terminal HAT-repeats" evidence="9">
    <location>
        <begin position="92"/>
        <end position="260"/>
    </location>
</feature>
<keyword evidence="4" id="KW-0747">Spliceosome</keyword>
<gene>
    <name evidence="11" type="ordered locus">Os01g0686600</name>
</gene>
<feature type="compositionally biased region" description="Basic residues" evidence="8">
    <location>
        <begin position="331"/>
        <end position="352"/>
    </location>
</feature>
<accession>A0A0P0V6Q3</accession>
<sequence>MAAAVVAMPVALALPSEADLPYEEDVLRDPHSIRPWRRYLAARAAAPLQERAVIYERAVRALPGSYKLWHAYLLERTAAAARAKPHCGEHPANKAIALMRQATAEPSAEVKLRAAAAAAGDDEPAQLKLHKSAKLWSFYVDLEESLGALASTRAAYEGAMAARAATPQMVINYASFLEERGYFEDSFAAYETGANLFGHPHSKPIWDTYLERFVARHGGSKAERARELFAEATRRAPPHDRARLFLRHARYEEEFGSAARHGRLRRGGAVRAGERQGERLRGLRGAGGRAPRRAEGEAGLRAGDRVRRPPSPRRPGAVPPPRRARGSAGRGRPRSRRVRARVGLRRSRRRRGVLGEVERLRSPARRRAHLHRHAPDKAHAEAREDAWGSGEWRTER</sequence>
<keyword evidence="3" id="KW-0507">mRNA processing</keyword>
<dbReference type="Pfam" id="PF23231">
    <property type="entry name" value="HAT_Syf1_CNRKL1_C"/>
    <property type="match status" value="1"/>
</dbReference>
<proteinExistence type="inferred from homology"/>
<dbReference type="Pfam" id="PF23233">
    <property type="entry name" value="HAT_Syf1_CNRKL1_N"/>
    <property type="match status" value="1"/>
</dbReference>
<dbReference type="PANTHER" id="PTHR11246">
    <property type="entry name" value="PRE-MRNA SPLICING FACTOR"/>
    <property type="match status" value="1"/>
</dbReference>
<evidence type="ECO:0000313" key="11">
    <source>
        <dbReference type="EMBL" id="BAF05822.1"/>
    </source>
</evidence>
<feature type="compositionally biased region" description="Basic and acidic residues" evidence="8">
    <location>
        <begin position="272"/>
        <end position="281"/>
    </location>
</feature>
<dbReference type="PANTHER" id="PTHR11246:SF5">
    <property type="entry name" value="PRE-MRNA-SPLICING FACTOR SYF1"/>
    <property type="match status" value="1"/>
</dbReference>
<evidence type="ECO:0000256" key="5">
    <source>
        <dbReference type="ARBA" id="ARBA00022737"/>
    </source>
</evidence>
<dbReference type="InterPro" id="IPR011990">
    <property type="entry name" value="TPR-like_helical_dom_sf"/>
</dbReference>
<dbReference type="KEGG" id="dosa:Os01g0686600"/>
<evidence type="ECO:0000256" key="1">
    <source>
        <dbReference type="ARBA" id="ARBA00004123"/>
    </source>
</evidence>
<evidence type="ECO:0000256" key="3">
    <source>
        <dbReference type="ARBA" id="ARBA00022664"/>
    </source>
</evidence>
<keyword evidence="5" id="KW-0677">Repeat</keyword>
<feature type="domain" description="Pre-mRNA-splicing factor Syf1-like N-terminal HAT-repeats" evidence="10">
    <location>
        <begin position="19"/>
        <end position="90"/>
    </location>
</feature>
<protein>
    <submittedName>
        <fullName evidence="11">Os01g0686600 protein</fullName>
    </submittedName>
</protein>
<dbReference type="EMBL" id="AP008207">
    <property type="protein sequence ID" value="BAF05822.1"/>
    <property type="molecule type" value="Genomic_DNA"/>
</dbReference>
<dbReference type="InterPro" id="IPR055430">
    <property type="entry name" value="HAT_Syf1_CNRKL1_C"/>
</dbReference>
<dbReference type="SUPFAM" id="SSF48452">
    <property type="entry name" value="TPR-like"/>
    <property type="match status" value="2"/>
</dbReference>
<evidence type="ECO:0000313" key="12">
    <source>
        <dbReference type="Proteomes" id="UP000000763"/>
    </source>
</evidence>
<dbReference type="GO" id="GO:0000398">
    <property type="term" value="P:mRNA splicing, via spliceosome"/>
    <property type="evidence" value="ECO:0007669"/>
    <property type="project" value="InterPro"/>
</dbReference>
<evidence type="ECO:0000259" key="9">
    <source>
        <dbReference type="Pfam" id="PF23231"/>
    </source>
</evidence>
<evidence type="ECO:0000256" key="4">
    <source>
        <dbReference type="ARBA" id="ARBA00022728"/>
    </source>
</evidence>
<dbReference type="Proteomes" id="UP000000763">
    <property type="component" value="Chromosome 1"/>
</dbReference>
<dbReference type="AlphaFoldDB" id="A0A0P0V6Q3"/>
<dbReference type="GO" id="GO:0005681">
    <property type="term" value="C:spliceosomal complex"/>
    <property type="evidence" value="ECO:0007669"/>
    <property type="project" value="UniProtKB-KW"/>
</dbReference>
<feature type="region of interest" description="Disordered" evidence="8">
    <location>
        <begin position="262"/>
        <end position="396"/>
    </location>
</feature>
<name>A0A0P0V6Q3_ORYSJ</name>
<reference evidence="12" key="2">
    <citation type="journal article" date="2008" name="Nucleic Acids Res.">
        <title>The rice annotation project database (RAP-DB): 2008 update.</title>
        <authorList>
            <consortium name="The rice annotation project (RAP)"/>
        </authorList>
    </citation>
    <scope>GENOME REANNOTATION</scope>
    <source>
        <strain evidence="12">cv. Nipponbare</strain>
    </source>
</reference>
<comment type="subcellular location">
    <subcellularLocation>
        <location evidence="1">Nucleus</location>
    </subcellularLocation>
</comment>
<dbReference type="SMART" id="SM00386">
    <property type="entry name" value="HAT"/>
    <property type="match status" value="4"/>
</dbReference>
<feature type="compositionally biased region" description="Basic residues" evidence="8">
    <location>
        <begin position="362"/>
        <end position="372"/>
    </location>
</feature>
<evidence type="ECO:0000256" key="2">
    <source>
        <dbReference type="ARBA" id="ARBA00008644"/>
    </source>
</evidence>